<evidence type="ECO:0000313" key="2">
    <source>
        <dbReference type="Proteomes" id="UP000617340"/>
    </source>
</evidence>
<gene>
    <name evidence="1" type="ORF">HZH68_011674</name>
</gene>
<proteinExistence type="predicted"/>
<protein>
    <submittedName>
        <fullName evidence="1">Uncharacterized protein</fullName>
    </submittedName>
</protein>
<name>A0A834JMI0_VESGE</name>
<dbReference type="Proteomes" id="UP000617340">
    <property type="component" value="Unassembled WGS sequence"/>
</dbReference>
<reference evidence="1" key="1">
    <citation type="journal article" date="2020" name="G3 (Bethesda)">
        <title>High-Quality Assemblies for Three Invasive Social Wasps from the &lt;i&gt;Vespula&lt;/i&gt; Genus.</title>
        <authorList>
            <person name="Harrop T.W.R."/>
            <person name="Guhlin J."/>
            <person name="McLaughlin G.M."/>
            <person name="Permina E."/>
            <person name="Stockwell P."/>
            <person name="Gilligan J."/>
            <person name="Le Lec M.F."/>
            <person name="Gruber M.A.M."/>
            <person name="Quinn O."/>
            <person name="Lovegrove M."/>
            <person name="Duncan E.J."/>
            <person name="Remnant E.J."/>
            <person name="Van Eeckhoven J."/>
            <person name="Graham B."/>
            <person name="Knapp R.A."/>
            <person name="Langford K.W."/>
            <person name="Kronenberg Z."/>
            <person name="Press M.O."/>
            <person name="Eacker S.M."/>
            <person name="Wilson-Rankin E.E."/>
            <person name="Purcell J."/>
            <person name="Lester P.J."/>
            <person name="Dearden P.K."/>
        </authorList>
    </citation>
    <scope>NUCLEOTIDE SEQUENCE</scope>
    <source>
        <strain evidence="1">Linc-1</strain>
    </source>
</reference>
<comment type="caution">
    <text evidence="1">The sequence shown here is derived from an EMBL/GenBank/DDBJ whole genome shotgun (WGS) entry which is preliminary data.</text>
</comment>
<organism evidence="1 2">
    <name type="scientific">Vespula germanica</name>
    <name type="common">German yellow jacket</name>
    <name type="synonym">Paravespula germanica</name>
    <dbReference type="NCBI Taxonomy" id="30212"/>
    <lineage>
        <taxon>Eukaryota</taxon>
        <taxon>Metazoa</taxon>
        <taxon>Ecdysozoa</taxon>
        <taxon>Arthropoda</taxon>
        <taxon>Hexapoda</taxon>
        <taxon>Insecta</taxon>
        <taxon>Pterygota</taxon>
        <taxon>Neoptera</taxon>
        <taxon>Endopterygota</taxon>
        <taxon>Hymenoptera</taxon>
        <taxon>Apocrita</taxon>
        <taxon>Aculeata</taxon>
        <taxon>Vespoidea</taxon>
        <taxon>Vespidae</taxon>
        <taxon>Vespinae</taxon>
        <taxon>Vespula</taxon>
    </lineage>
</organism>
<accession>A0A834JMI0</accession>
<evidence type="ECO:0000313" key="1">
    <source>
        <dbReference type="EMBL" id="KAF7389817.1"/>
    </source>
</evidence>
<dbReference type="AlphaFoldDB" id="A0A834JMI0"/>
<sequence length="103" mass="11594">MQLPPSGKTWAIDVAWDCILRYKASTIEQTAAYFGTFQKIKWSGGDTLPLVKRYKAADFGSGSSLATNFNEFKSRSSQYVRSRSKREELIIQYCGGDTLARVK</sequence>
<keyword evidence="2" id="KW-1185">Reference proteome</keyword>
<dbReference type="EMBL" id="JACSDZ010000012">
    <property type="protein sequence ID" value="KAF7389817.1"/>
    <property type="molecule type" value="Genomic_DNA"/>
</dbReference>